<dbReference type="PROSITE" id="PS51257">
    <property type="entry name" value="PROKAR_LIPOPROTEIN"/>
    <property type="match status" value="1"/>
</dbReference>
<reference evidence="1 2" key="1">
    <citation type="submission" date="2017-11" db="EMBL/GenBank/DDBJ databases">
        <title>Genomic Encyclopedia of Archaeal and Bacterial Type Strains, Phase II (KMG-II): From Individual Species to Whole Genera.</title>
        <authorList>
            <person name="Goeker M."/>
        </authorList>
    </citation>
    <scope>NUCLEOTIDE SEQUENCE [LARGE SCALE GENOMIC DNA]</scope>
    <source>
        <strain evidence="1 2">DSM 28175</strain>
    </source>
</reference>
<dbReference type="OrthoDB" id="799707at2"/>
<protein>
    <recommendedName>
        <fullName evidence="3">Lipocalin-like protein</fullName>
    </recommendedName>
</protein>
<evidence type="ECO:0000313" key="2">
    <source>
        <dbReference type="Proteomes" id="UP000242687"/>
    </source>
</evidence>
<sequence length="168" mass="19070">MKVQYFSFAVLSCLLIASCQKDNGVKISAKNASLIAGKWQAYQRHTVVYRVEDNAILKDTVVNYNAANNINWWFEIYEANGNAFVTGKPYTINNVLKADTTAFLNYAINGASLMLKPKNGGSENKSIISITETDMTLKKVYNSLPRLNWGLDLRTEYKFVEQTFYKKQ</sequence>
<dbReference type="AlphaFoldDB" id="A0A2H9VVT8"/>
<proteinExistence type="predicted"/>
<gene>
    <name evidence="1" type="ORF">CLV57_1956</name>
</gene>
<dbReference type="EMBL" id="PGFJ01000001">
    <property type="protein sequence ID" value="PJJ84934.1"/>
    <property type="molecule type" value="Genomic_DNA"/>
</dbReference>
<organism evidence="1 2">
    <name type="scientific">Mucilaginibacter auburnensis</name>
    <dbReference type="NCBI Taxonomy" id="1457233"/>
    <lineage>
        <taxon>Bacteria</taxon>
        <taxon>Pseudomonadati</taxon>
        <taxon>Bacteroidota</taxon>
        <taxon>Sphingobacteriia</taxon>
        <taxon>Sphingobacteriales</taxon>
        <taxon>Sphingobacteriaceae</taxon>
        <taxon>Mucilaginibacter</taxon>
    </lineage>
</organism>
<name>A0A2H9VVT8_9SPHI</name>
<comment type="caution">
    <text evidence="1">The sequence shown here is derived from an EMBL/GenBank/DDBJ whole genome shotgun (WGS) entry which is preliminary data.</text>
</comment>
<keyword evidence="2" id="KW-1185">Reference proteome</keyword>
<evidence type="ECO:0008006" key="3">
    <source>
        <dbReference type="Google" id="ProtNLM"/>
    </source>
</evidence>
<accession>A0A2H9VVT8</accession>
<evidence type="ECO:0000313" key="1">
    <source>
        <dbReference type="EMBL" id="PJJ84934.1"/>
    </source>
</evidence>
<dbReference type="Proteomes" id="UP000242687">
    <property type="component" value="Unassembled WGS sequence"/>
</dbReference>
<dbReference type="RefSeq" id="WP_100341098.1">
    <property type="nucleotide sequence ID" value="NZ_PGFJ01000001.1"/>
</dbReference>